<feature type="compositionally biased region" description="Basic residues" evidence="1">
    <location>
        <begin position="141"/>
        <end position="152"/>
    </location>
</feature>
<proteinExistence type="predicted"/>
<evidence type="ECO:0000256" key="1">
    <source>
        <dbReference type="SAM" id="MobiDB-lite"/>
    </source>
</evidence>
<protein>
    <submittedName>
        <fullName evidence="2">Uncharacterized protein</fullName>
    </submittedName>
</protein>
<name>A0ABN9VZM5_9DINO</name>
<accession>A0ABN9VZM5</accession>
<evidence type="ECO:0000313" key="3">
    <source>
        <dbReference type="Proteomes" id="UP001189429"/>
    </source>
</evidence>
<comment type="caution">
    <text evidence="2">The sequence shown here is derived from an EMBL/GenBank/DDBJ whole genome shotgun (WGS) entry which is preliminary data.</text>
</comment>
<gene>
    <name evidence="2" type="ORF">PCOR1329_LOCUS61906</name>
</gene>
<feature type="compositionally biased region" description="Basic and acidic residues" evidence="1">
    <location>
        <begin position="57"/>
        <end position="76"/>
    </location>
</feature>
<sequence length="230" mass="23595">MAWPWKRRSGLAAPRGGGTDVGATELSPEGRPGPGQGVVARGPPAEQAGRGRGRGRGPSEERCRSANRPRRADRAAADGGALLTVVAGIPGEAQGDGNAGRPLFPSLACPPRLHGACGTAGPEPHHTLISARAPRSAAARRATRSPRRRPASAKRACTVPGAVSLKGGSPVAAPTPSGKCGWKSRSAVTTLMPNTWKKLAMLARVISIPPQRCPPVTNGAPIFACRSACR</sequence>
<dbReference type="EMBL" id="CAUYUJ010017801">
    <property type="protein sequence ID" value="CAK0878019.1"/>
    <property type="molecule type" value="Genomic_DNA"/>
</dbReference>
<dbReference type="Proteomes" id="UP001189429">
    <property type="component" value="Unassembled WGS sequence"/>
</dbReference>
<evidence type="ECO:0000313" key="2">
    <source>
        <dbReference type="EMBL" id="CAK0878019.1"/>
    </source>
</evidence>
<feature type="region of interest" description="Disordered" evidence="1">
    <location>
        <begin position="132"/>
        <end position="155"/>
    </location>
</feature>
<feature type="region of interest" description="Disordered" evidence="1">
    <location>
        <begin position="1"/>
        <end position="76"/>
    </location>
</feature>
<organism evidence="2 3">
    <name type="scientific">Prorocentrum cordatum</name>
    <dbReference type="NCBI Taxonomy" id="2364126"/>
    <lineage>
        <taxon>Eukaryota</taxon>
        <taxon>Sar</taxon>
        <taxon>Alveolata</taxon>
        <taxon>Dinophyceae</taxon>
        <taxon>Prorocentrales</taxon>
        <taxon>Prorocentraceae</taxon>
        <taxon>Prorocentrum</taxon>
    </lineage>
</organism>
<reference evidence="2" key="1">
    <citation type="submission" date="2023-10" db="EMBL/GenBank/DDBJ databases">
        <authorList>
            <person name="Chen Y."/>
            <person name="Shah S."/>
            <person name="Dougan E. K."/>
            <person name="Thang M."/>
            <person name="Chan C."/>
        </authorList>
    </citation>
    <scope>NUCLEOTIDE SEQUENCE [LARGE SCALE GENOMIC DNA]</scope>
</reference>
<keyword evidence="3" id="KW-1185">Reference proteome</keyword>